<dbReference type="VEuPathDB" id="VectorBase:AFUN015289"/>
<feature type="compositionally biased region" description="Polar residues" evidence="1">
    <location>
        <begin position="43"/>
        <end position="56"/>
    </location>
</feature>
<reference evidence="2" key="1">
    <citation type="submission" date="2020-05" db="UniProtKB">
        <authorList>
            <consortium name="EnsemblMetazoa"/>
        </authorList>
    </citation>
    <scope>IDENTIFICATION</scope>
    <source>
        <strain evidence="2">FUMOZ</strain>
    </source>
</reference>
<protein>
    <submittedName>
        <fullName evidence="2">Uncharacterized protein</fullName>
    </submittedName>
</protein>
<feature type="region of interest" description="Disordered" evidence="1">
    <location>
        <begin position="1"/>
        <end position="80"/>
    </location>
</feature>
<sequence>MAPWRIVRTQAEQRAARKRKRQAKTAVAESMADENGQKRVETRPNTAVSSAVPTHTKSIKVTAASGEIGADNDAGASTST</sequence>
<proteinExistence type="predicted"/>
<evidence type="ECO:0000256" key="1">
    <source>
        <dbReference type="SAM" id="MobiDB-lite"/>
    </source>
</evidence>
<dbReference type="EnsemblMetazoa" id="AFUN015289-RA">
    <property type="protein sequence ID" value="AFUN015289-PA"/>
    <property type="gene ID" value="AFUN015289"/>
</dbReference>
<organism evidence="2">
    <name type="scientific">Anopheles funestus</name>
    <name type="common">African malaria mosquito</name>
    <dbReference type="NCBI Taxonomy" id="62324"/>
    <lineage>
        <taxon>Eukaryota</taxon>
        <taxon>Metazoa</taxon>
        <taxon>Ecdysozoa</taxon>
        <taxon>Arthropoda</taxon>
        <taxon>Hexapoda</taxon>
        <taxon>Insecta</taxon>
        <taxon>Pterygota</taxon>
        <taxon>Neoptera</taxon>
        <taxon>Endopterygota</taxon>
        <taxon>Diptera</taxon>
        <taxon>Nematocera</taxon>
        <taxon>Culicoidea</taxon>
        <taxon>Culicidae</taxon>
        <taxon>Anophelinae</taxon>
        <taxon>Anopheles</taxon>
    </lineage>
</organism>
<dbReference type="AlphaFoldDB" id="A0A182S4H9"/>
<name>A0A182S4H9_ANOFN</name>
<accession>A0A182S4H9</accession>
<evidence type="ECO:0000313" key="2">
    <source>
        <dbReference type="EnsemblMetazoa" id="AFUN015289-PA"/>
    </source>
</evidence>